<organism evidence="1 2">
    <name type="scientific">Paraglaciecola psychrophila 170</name>
    <dbReference type="NCBI Taxonomy" id="1129794"/>
    <lineage>
        <taxon>Bacteria</taxon>
        <taxon>Pseudomonadati</taxon>
        <taxon>Pseudomonadota</taxon>
        <taxon>Gammaproteobacteria</taxon>
        <taxon>Alteromonadales</taxon>
        <taxon>Alteromonadaceae</taxon>
        <taxon>Paraglaciecola</taxon>
    </lineage>
</organism>
<dbReference type="KEGG" id="gps:C427_1264"/>
<proteinExistence type="predicted"/>
<evidence type="ECO:0000313" key="1">
    <source>
        <dbReference type="EMBL" id="AGH43373.1"/>
    </source>
</evidence>
<protein>
    <submittedName>
        <fullName evidence="1">Uncharacterized protein</fullName>
    </submittedName>
</protein>
<name>K7AK26_9ALTE</name>
<dbReference type="PATRIC" id="fig|1129794.4.peg.1256"/>
<dbReference type="HOGENOM" id="CLU_3314102_0_0_6"/>
<evidence type="ECO:0000313" key="2">
    <source>
        <dbReference type="Proteomes" id="UP000011864"/>
    </source>
</evidence>
<reference evidence="1 2" key="1">
    <citation type="journal article" date="2013" name="Genome Announc.">
        <title>Complete Genome Sequence of Glaciecola psychrophila Strain 170T.</title>
        <authorList>
            <person name="Yin J."/>
            <person name="Chen J."/>
            <person name="Liu G."/>
            <person name="Yu Y."/>
            <person name="Song L."/>
            <person name="Wang X."/>
            <person name="Qu X."/>
        </authorList>
    </citation>
    <scope>NUCLEOTIDE SEQUENCE [LARGE SCALE GENOMIC DNA]</scope>
    <source>
        <strain evidence="1 2">170</strain>
    </source>
</reference>
<dbReference type="AlphaFoldDB" id="K7AK26"/>
<dbReference type="Proteomes" id="UP000011864">
    <property type="component" value="Chromosome"/>
</dbReference>
<sequence length="39" mass="4311">MYCVNRILQQAVNDISVASAVSKYLHIDTALGFLLLTDN</sequence>
<accession>K7AK26</accession>
<gene>
    <name evidence="1" type="ORF">C427_1264</name>
</gene>
<dbReference type="EMBL" id="CP003837">
    <property type="protein sequence ID" value="AGH43373.1"/>
    <property type="molecule type" value="Genomic_DNA"/>
</dbReference>
<keyword evidence="2" id="KW-1185">Reference proteome</keyword>